<dbReference type="PANTHER" id="PTHR42833">
    <property type="entry name" value="URIDYLATE KINASE"/>
    <property type="match status" value="1"/>
</dbReference>
<dbReference type="Gene3D" id="3.40.1160.10">
    <property type="entry name" value="Acetylglutamate kinase-like"/>
    <property type="match status" value="1"/>
</dbReference>
<dbReference type="GO" id="GO:0006225">
    <property type="term" value="P:UDP biosynthetic process"/>
    <property type="evidence" value="ECO:0007669"/>
    <property type="project" value="TreeGrafter"/>
</dbReference>
<accession>A0A2P6S5V6</accession>
<protein>
    <submittedName>
        <fullName evidence="1">Putative UMP kinase</fullName>
        <ecNumber evidence="1">2.7.4.22</ecNumber>
    </submittedName>
</protein>
<dbReference type="SUPFAM" id="SSF53633">
    <property type="entry name" value="Carbamate kinase-like"/>
    <property type="match status" value="1"/>
</dbReference>
<keyword evidence="2" id="KW-1185">Reference proteome</keyword>
<keyword evidence="1" id="KW-0418">Kinase</keyword>
<dbReference type="Proteomes" id="UP000238479">
    <property type="component" value="Chromosome 2"/>
</dbReference>
<dbReference type="EMBL" id="PDCK01000040">
    <property type="protein sequence ID" value="PRQ54073.1"/>
    <property type="molecule type" value="Genomic_DNA"/>
</dbReference>
<comment type="caution">
    <text evidence="1">The sequence shown here is derived from an EMBL/GenBank/DDBJ whole genome shotgun (WGS) entry which is preliminary data.</text>
</comment>
<sequence>MTNSGNSPSHWPWFKIMEQIVDNSLPVKATSDDDRGITSSGATPQKSKRLKWRRVVFKVSGAALAGTAANNIDPKVITMLIAREVAMAYRSGVEVAIVVGGRNFG</sequence>
<dbReference type="AlphaFoldDB" id="A0A2P6S5V6"/>
<dbReference type="PANTHER" id="PTHR42833:SF1">
    <property type="entry name" value="UMP KINASE"/>
    <property type="match status" value="1"/>
</dbReference>
<proteinExistence type="predicted"/>
<name>A0A2P6S5V6_ROSCH</name>
<dbReference type="GO" id="GO:0033862">
    <property type="term" value="F:UMP kinase activity"/>
    <property type="evidence" value="ECO:0007669"/>
    <property type="project" value="UniProtKB-EC"/>
</dbReference>
<dbReference type="EC" id="2.7.4.22" evidence="1"/>
<organism evidence="1 2">
    <name type="scientific">Rosa chinensis</name>
    <name type="common">China rose</name>
    <dbReference type="NCBI Taxonomy" id="74649"/>
    <lineage>
        <taxon>Eukaryota</taxon>
        <taxon>Viridiplantae</taxon>
        <taxon>Streptophyta</taxon>
        <taxon>Embryophyta</taxon>
        <taxon>Tracheophyta</taxon>
        <taxon>Spermatophyta</taxon>
        <taxon>Magnoliopsida</taxon>
        <taxon>eudicotyledons</taxon>
        <taxon>Gunneridae</taxon>
        <taxon>Pentapetalae</taxon>
        <taxon>rosids</taxon>
        <taxon>fabids</taxon>
        <taxon>Rosales</taxon>
        <taxon>Rosaceae</taxon>
        <taxon>Rosoideae</taxon>
        <taxon>Rosoideae incertae sedis</taxon>
        <taxon>Rosa</taxon>
    </lineage>
</organism>
<reference evidence="1 2" key="1">
    <citation type="journal article" date="2018" name="Nat. Genet.">
        <title>The Rosa genome provides new insights in the design of modern roses.</title>
        <authorList>
            <person name="Bendahmane M."/>
        </authorList>
    </citation>
    <scope>NUCLEOTIDE SEQUENCE [LARGE SCALE GENOMIC DNA]</scope>
    <source>
        <strain evidence="2">cv. Old Blush</strain>
    </source>
</reference>
<evidence type="ECO:0000313" key="1">
    <source>
        <dbReference type="EMBL" id="PRQ54073.1"/>
    </source>
</evidence>
<dbReference type="Gramene" id="PRQ54073">
    <property type="protein sequence ID" value="PRQ54073"/>
    <property type="gene ID" value="RchiOBHm_Chr2g0173511"/>
</dbReference>
<gene>
    <name evidence="1" type="ORF">RchiOBHm_Chr2g0173511</name>
</gene>
<dbReference type="STRING" id="74649.A0A2P6S5V6"/>
<keyword evidence="1" id="KW-0808">Transferase</keyword>
<evidence type="ECO:0000313" key="2">
    <source>
        <dbReference type="Proteomes" id="UP000238479"/>
    </source>
</evidence>
<dbReference type="InterPro" id="IPR036393">
    <property type="entry name" value="AceGlu_kinase-like_sf"/>
</dbReference>